<evidence type="ECO:0000256" key="2">
    <source>
        <dbReference type="ARBA" id="ARBA00023125"/>
    </source>
</evidence>
<dbReference type="PROSITE" id="PS50995">
    <property type="entry name" value="HTH_MARR_2"/>
    <property type="match status" value="1"/>
</dbReference>
<protein>
    <submittedName>
        <fullName evidence="5">DNA-binding transcriptional regulator, MarR family</fullName>
    </submittedName>
</protein>
<evidence type="ECO:0000256" key="3">
    <source>
        <dbReference type="ARBA" id="ARBA00023163"/>
    </source>
</evidence>
<name>A0A1M6LTG0_9FIRM</name>
<dbReference type="EMBL" id="FRAC01000007">
    <property type="protein sequence ID" value="SHJ74499.1"/>
    <property type="molecule type" value="Genomic_DNA"/>
</dbReference>
<dbReference type="Pfam" id="PF12802">
    <property type="entry name" value="MarR_2"/>
    <property type="match status" value="1"/>
</dbReference>
<gene>
    <name evidence="5" type="ORF">SAMN02745136_00710</name>
</gene>
<dbReference type="InterPro" id="IPR023187">
    <property type="entry name" value="Tscrpt_reg_MarR-type_CS"/>
</dbReference>
<dbReference type="PRINTS" id="PR00598">
    <property type="entry name" value="HTHMARR"/>
</dbReference>
<evidence type="ECO:0000313" key="6">
    <source>
        <dbReference type="Proteomes" id="UP000184386"/>
    </source>
</evidence>
<dbReference type="RefSeq" id="WP_073273046.1">
    <property type="nucleotide sequence ID" value="NZ_FRAC01000007.1"/>
</dbReference>
<evidence type="ECO:0000259" key="4">
    <source>
        <dbReference type="PROSITE" id="PS50995"/>
    </source>
</evidence>
<dbReference type="SUPFAM" id="SSF46785">
    <property type="entry name" value="Winged helix' DNA-binding domain"/>
    <property type="match status" value="1"/>
</dbReference>
<dbReference type="InterPro" id="IPR000835">
    <property type="entry name" value="HTH_MarR-typ"/>
</dbReference>
<dbReference type="GO" id="GO:0003700">
    <property type="term" value="F:DNA-binding transcription factor activity"/>
    <property type="evidence" value="ECO:0007669"/>
    <property type="project" value="InterPro"/>
</dbReference>
<dbReference type="InterPro" id="IPR036390">
    <property type="entry name" value="WH_DNA-bd_sf"/>
</dbReference>
<dbReference type="PANTHER" id="PTHR42756:SF1">
    <property type="entry name" value="TRANSCRIPTIONAL REPRESSOR OF EMRAB OPERON"/>
    <property type="match status" value="1"/>
</dbReference>
<organism evidence="5 6">
    <name type="scientific">Anaerocolumna jejuensis DSM 15929</name>
    <dbReference type="NCBI Taxonomy" id="1121322"/>
    <lineage>
        <taxon>Bacteria</taxon>
        <taxon>Bacillati</taxon>
        <taxon>Bacillota</taxon>
        <taxon>Clostridia</taxon>
        <taxon>Lachnospirales</taxon>
        <taxon>Lachnospiraceae</taxon>
        <taxon>Anaerocolumna</taxon>
    </lineage>
</organism>
<accession>A0A1M6LTG0</accession>
<proteinExistence type="predicted"/>
<keyword evidence="1" id="KW-0805">Transcription regulation</keyword>
<keyword evidence="2 5" id="KW-0238">DNA-binding</keyword>
<dbReference type="Gene3D" id="1.10.10.10">
    <property type="entry name" value="Winged helix-like DNA-binding domain superfamily/Winged helix DNA-binding domain"/>
    <property type="match status" value="1"/>
</dbReference>
<keyword evidence="3" id="KW-0804">Transcription</keyword>
<dbReference type="STRING" id="1121322.SAMN02745136_00710"/>
<dbReference type="InterPro" id="IPR036388">
    <property type="entry name" value="WH-like_DNA-bd_sf"/>
</dbReference>
<evidence type="ECO:0000313" key="5">
    <source>
        <dbReference type="EMBL" id="SHJ74499.1"/>
    </source>
</evidence>
<keyword evidence="6" id="KW-1185">Reference proteome</keyword>
<sequence length="156" mass="17967">MDNSGREHPDDYGYYIQKLAKSVKYLADENLTAHKITFEQIKVLKFLQPYTQENPANQKDIEVMFELRRSSVTSILQNMERSGLVSRSGDAADGRIKRVWLTEKGRELNLSLRGYLEKLEKVIVSGMTEEEKASFKQLLKRSIQNVEMFMGRKGGC</sequence>
<dbReference type="PANTHER" id="PTHR42756">
    <property type="entry name" value="TRANSCRIPTIONAL REGULATOR, MARR"/>
    <property type="match status" value="1"/>
</dbReference>
<evidence type="ECO:0000256" key="1">
    <source>
        <dbReference type="ARBA" id="ARBA00023015"/>
    </source>
</evidence>
<dbReference type="Proteomes" id="UP000184386">
    <property type="component" value="Unassembled WGS sequence"/>
</dbReference>
<dbReference type="PROSITE" id="PS01117">
    <property type="entry name" value="HTH_MARR_1"/>
    <property type="match status" value="1"/>
</dbReference>
<feature type="domain" description="HTH marR-type" evidence="4">
    <location>
        <begin position="9"/>
        <end position="144"/>
    </location>
</feature>
<reference evidence="5 6" key="1">
    <citation type="submission" date="2016-11" db="EMBL/GenBank/DDBJ databases">
        <authorList>
            <person name="Jaros S."/>
            <person name="Januszkiewicz K."/>
            <person name="Wedrychowicz H."/>
        </authorList>
    </citation>
    <scope>NUCLEOTIDE SEQUENCE [LARGE SCALE GENOMIC DNA]</scope>
    <source>
        <strain evidence="5 6">DSM 15929</strain>
    </source>
</reference>
<dbReference type="AlphaFoldDB" id="A0A1M6LTG0"/>
<dbReference type="GO" id="GO:0003677">
    <property type="term" value="F:DNA binding"/>
    <property type="evidence" value="ECO:0007669"/>
    <property type="project" value="UniProtKB-KW"/>
</dbReference>
<dbReference type="SMART" id="SM00347">
    <property type="entry name" value="HTH_MARR"/>
    <property type="match status" value="1"/>
</dbReference>